<evidence type="ECO:0000313" key="9">
    <source>
        <dbReference type="EMBL" id="AJG96710.1"/>
    </source>
</evidence>
<keyword evidence="4 6" id="KW-0573">Peptidoglycan synthesis</keyword>
<dbReference type="GO" id="GO:0071555">
    <property type="term" value="P:cell wall organization"/>
    <property type="evidence" value="ECO:0007669"/>
    <property type="project" value="UniProtKB-UniRule"/>
</dbReference>
<keyword evidence="3 6" id="KW-0133">Cell shape</keyword>
<organism evidence="9 10">
    <name type="scientific">Clostridium beijerinckii</name>
    <name type="common">Clostridium MP</name>
    <dbReference type="NCBI Taxonomy" id="1520"/>
    <lineage>
        <taxon>Bacteria</taxon>
        <taxon>Bacillati</taxon>
        <taxon>Bacillota</taxon>
        <taxon>Clostridia</taxon>
        <taxon>Eubacteriales</taxon>
        <taxon>Clostridiaceae</taxon>
        <taxon>Clostridium</taxon>
    </lineage>
</organism>
<dbReference type="InterPro" id="IPR038063">
    <property type="entry name" value="Transpep_catalytic_dom"/>
</dbReference>
<dbReference type="SUPFAM" id="SSF141523">
    <property type="entry name" value="L,D-transpeptidase catalytic domain-like"/>
    <property type="match status" value="1"/>
</dbReference>
<dbReference type="Proteomes" id="UP000031866">
    <property type="component" value="Chromosome"/>
</dbReference>
<feature type="active site" description="Nucleophile" evidence="6">
    <location>
        <position position="369"/>
    </location>
</feature>
<dbReference type="GO" id="GO:0018104">
    <property type="term" value="P:peptidoglycan-protein cross-linking"/>
    <property type="evidence" value="ECO:0007669"/>
    <property type="project" value="TreeGrafter"/>
</dbReference>
<dbReference type="GO" id="GO:0016740">
    <property type="term" value="F:transferase activity"/>
    <property type="evidence" value="ECO:0007669"/>
    <property type="project" value="UniProtKB-KW"/>
</dbReference>
<dbReference type="UniPathway" id="UPA00219"/>
<evidence type="ECO:0000259" key="8">
    <source>
        <dbReference type="PROSITE" id="PS52029"/>
    </source>
</evidence>
<keyword evidence="7" id="KW-1133">Transmembrane helix</keyword>
<dbReference type="STRING" id="1520.LF65_00014"/>
<keyword evidence="2" id="KW-0808">Transferase</keyword>
<keyword evidence="7" id="KW-0812">Transmembrane</keyword>
<dbReference type="GO" id="GO:0071972">
    <property type="term" value="F:peptidoglycan L,D-transpeptidase activity"/>
    <property type="evidence" value="ECO:0007669"/>
    <property type="project" value="TreeGrafter"/>
</dbReference>
<reference evidence="10" key="1">
    <citation type="submission" date="2014-12" db="EMBL/GenBank/DDBJ databases">
        <title>Genome sequence of Clostridium beijerinckii strain 59B.</title>
        <authorList>
            <person name="Little G.T."/>
            <person name="Minton N.P."/>
        </authorList>
    </citation>
    <scope>NUCLEOTIDE SEQUENCE [LARGE SCALE GENOMIC DNA]</scope>
    <source>
        <strain evidence="10">59B</strain>
    </source>
</reference>
<protein>
    <submittedName>
        <fullName evidence="9">L,D-transpeptidase</fullName>
    </submittedName>
</protein>
<evidence type="ECO:0000256" key="7">
    <source>
        <dbReference type="SAM" id="Phobius"/>
    </source>
</evidence>
<evidence type="ECO:0000256" key="1">
    <source>
        <dbReference type="ARBA" id="ARBA00004752"/>
    </source>
</evidence>
<dbReference type="InterPro" id="IPR005490">
    <property type="entry name" value="LD_TPept_cat_dom"/>
</dbReference>
<proteinExistence type="predicted"/>
<evidence type="ECO:0000256" key="2">
    <source>
        <dbReference type="ARBA" id="ARBA00022679"/>
    </source>
</evidence>
<gene>
    <name evidence="9" type="ORF">LF65_00014</name>
</gene>
<dbReference type="EMBL" id="CP010086">
    <property type="protein sequence ID" value="AJG96710.1"/>
    <property type="molecule type" value="Genomic_DNA"/>
</dbReference>
<dbReference type="GO" id="GO:0005576">
    <property type="term" value="C:extracellular region"/>
    <property type="evidence" value="ECO:0007669"/>
    <property type="project" value="TreeGrafter"/>
</dbReference>
<evidence type="ECO:0000256" key="6">
    <source>
        <dbReference type="PROSITE-ProRule" id="PRU01373"/>
    </source>
</evidence>
<dbReference type="CDD" id="cd16913">
    <property type="entry name" value="YkuD_like"/>
    <property type="match status" value="1"/>
</dbReference>
<name>A0A0B5Q6Y7_CLOBE</name>
<dbReference type="OrthoDB" id="177750at2"/>
<keyword evidence="7" id="KW-0472">Membrane</keyword>
<dbReference type="PANTHER" id="PTHR30582">
    <property type="entry name" value="L,D-TRANSPEPTIDASE"/>
    <property type="match status" value="1"/>
</dbReference>
<dbReference type="KEGG" id="cbei:LF65_00014"/>
<dbReference type="AlphaFoldDB" id="A0A0B5Q6Y7"/>
<feature type="active site" description="Proton donor/acceptor" evidence="6">
    <location>
        <position position="345"/>
    </location>
</feature>
<feature type="domain" description="L,D-TPase catalytic" evidence="8">
    <location>
        <begin position="271"/>
        <end position="393"/>
    </location>
</feature>
<dbReference type="GO" id="GO:0008360">
    <property type="term" value="P:regulation of cell shape"/>
    <property type="evidence" value="ECO:0007669"/>
    <property type="project" value="UniProtKB-UniRule"/>
</dbReference>
<evidence type="ECO:0000256" key="3">
    <source>
        <dbReference type="ARBA" id="ARBA00022960"/>
    </source>
</evidence>
<feature type="transmembrane region" description="Helical" evidence="7">
    <location>
        <begin position="20"/>
        <end position="39"/>
    </location>
</feature>
<accession>A0A0B5Q6Y7</accession>
<comment type="pathway">
    <text evidence="1 6">Cell wall biogenesis; peptidoglycan biosynthesis.</text>
</comment>
<dbReference type="Gene3D" id="2.40.440.10">
    <property type="entry name" value="L,D-transpeptidase catalytic domain-like"/>
    <property type="match status" value="1"/>
</dbReference>
<dbReference type="Pfam" id="PF03734">
    <property type="entry name" value="YkuD"/>
    <property type="match status" value="1"/>
</dbReference>
<dbReference type="PANTHER" id="PTHR30582:SF2">
    <property type="entry name" value="L,D-TRANSPEPTIDASE YCIB-RELATED"/>
    <property type="match status" value="1"/>
</dbReference>
<evidence type="ECO:0000256" key="5">
    <source>
        <dbReference type="ARBA" id="ARBA00023316"/>
    </source>
</evidence>
<evidence type="ECO:0000256" key="4">
    <source>
        <dbReference type="ARBA" id="ARBA00022984"/>
    </source>
</evidence>
<sequence length="393" mass="45239">MSINTFYYKKLKTKKLPKRIIYVLALLIALSSSCFYELYSYNKLLNNFKSDFDNYKFSEANNLLITKQNFNPFKLSMISHDVSKYLRTKINTLSDEIQDKKISSEDALIQFKEIKRYNLVNDDDLHNASDSIDLIQDSIKNYNSGINSFNNEQYSEAISFFKKVSALDLNYTDSLIYLDESKSKLKEDLFAYCDNLISNDYYSEAMSKISDNNDLLGDDIDVKEKIADIKEKQQEYLDKNSAIAEASSRALTTNITSKNINTLNIESTTPYLINVNIQDQKTYVYKGKADKWHLVKAFPCSTGISGEDTPPGSFTIKERGDWFFSEEYKEGGKYWTQITGDILFHSVPFAKDKTTVLDYTMNKPSSHGCIRLSIDDAKWIFTNIPRESKVIIK</sequence>
<keyword evidence="5 6" id="KW-0961">Cell wall biogenesis/degradation</keyword>
<dbReference type="RefSeq" id="WP_041893260.1">
    <property type="nucleotide sequence ID" value="NZ_CP010086.2"/>
</dbReference>
<dbReference type="PROSITE" id="PS52029">
    <property type="entry name" value="LD_TPASE"/>
    <property type="match status" value="1"/>
</dbReference>
<dbReference type="InterPro" id="IPR050979">
    <property type="entry name" value="LD-transpeptidase"/>
</dbReference>
<evidence type="ECO:0000313" key="10">
    <source>
        <dbReference type="Proteomes" id="UP000031866"/>
    </source>
</evidence>